<dbReference type="GO" id="GO:0005524">
    <property type="term" value="F:ATP binding"/>
    <property type="evidence" value="ECO:0007669"/>
    <property type="project" value="UniProtKB-KW"/>
</dbReference>
<dbReference type="CDD" id="cd01166">
    <property type="entry name" value="KdgK"/>
    <property type="match status" value="1"/>
</dbReference>
<keyword evidence="4 7" id="KW-0418">Kinase</keyword>
<dbReference type="Gene3D" id="3.40.1190.20">
    <property type="match status" value="1"/>
</dbReference>
<evidence type="ECO:0000313" key="8">
    <source>
        <dbReference type="Proteomes" id="UP001058003"/>
    </source>
</evidence>
<dbReference type="Pfam" id="PF00294">
    <property type="entry name" value="PfkB"/>
    <property type="match status" value="1"/>
</dbReference>
<name>A0A9Q9MGW4_9ACTN</name>
<dbReference type="AlphaFoldDB" id="A0A9Q9MGW4"/>
<keyword evidence="2" id="KW-0808">Transferase</keyword>
<evidence type="ECO:0000313" key="7">
    <source>
        <dbReference type="EMBL" id="UWZ58748.1"/>
    </source>
</evidence>
<dbReference type="InterPro" id="IPR029056">
    <property type="entry name" value="Ribokinase-like"/>
</dbReference>
<dbReference type="EMBL" id="CP073767">
    <property type="protein sequence ID" value="UWZ58748.1"/>
    <property type="molecule type" value="Genomic_DNA"/>
</dbReference>
<evidence type="ECO:0000256" key="2">
    <source>
        <dbReference type="ARBA" id="ARBA00022679"/>
    </source>
</evidence>
<dbReference type="PANTHER" id="PTHR43085:SF1">
    <property type="entry name" value="PSEUDOURIDINE KINASE-RELATED"/>
    <property type="match status" value="1"/>
</dbReference>
<feature type="domain" description="Carbohydrate kinase PfkB" evidence="6">
    <location>
        <begin position="7"/>
        <end position="306"/>
    </location>
</feature>
<dbReference type="GO" id="GO:0016301">
    <property type="term" value="F:kinase activity"/>
    <property type="evidence" value="ECO:0007669"/>
    <property type="project" value="UniProtKB-KW"/>
</dbReference>
<dbReference type="InterPro" id="IPR002173">
    <property type="entry name" value="Carboh/pur_kinase_PfkB_CS"/>
</dbReference>
<keyword evidence="5" id="KW-0067">ATP-binding</keyword>
<evidence type="ECO:0000256" key="4">
    <source>
        <dbReference type="ARBA" id="ARBA00022777"/>
    </source>
</evidence>
<evidence type="ECO:0000256" key="3">
    <source>
        <dbReference type="ARBA" id="ARBA00022741"/>
    </source>
</evidence>
<comment type="similarity">
    <text evidence="1">Belongs to the carbohydrate kinase PfkB family.</text>
</comment>
<dbReference type="InterPro" id="IPR011611">
    <property type="entry name" value="PfkB_dom"/>
</dbReference>
<dbReference type="RefSeq" id="WP_211273621.1">
    <property type="nucleotide sequence ID" value="NZ_CP073767.1"/>
</dbReference>
<protein>
    <submittedName>
        <fullName evidence="7">Sugar kinase</fullName>
    </submittedName>
</protein>
<evidence type="ECO:0000259" key="6">
    <source>
        <dbReference type="Pfam" id="PF00294"/>
    </source>
</evidence>
<keyword evidence="3" id="KW-0547">Nucleotide-binding</keyword>
<dbReference type="Proteomes" id="UP001058003">
    <property type="component" value="Chromosome"/>
</dbReference>
<reference evidence="7" key="1">
    <citation type="submission" date="2021-04" db="EMBL/GenBank/DDBJ databases">
        <title>Dactylosporangium aurantiacum NRRL B-8018 full assembly.</title>
        <authorList>
            <person name="Hartkoorn R.C."/>
            <person name="Beaudoing E."/>
            <person name="Hot D."/>
        </authorList>
    </citation>
    <scope>NUCLEOTIDE SEQUENCE</scope>
    <source>
        <strain evidence="7">NRRL B-8018</strain>
    </source>
</reference>
<sequence>MADPRPDLVTLGEAMAVVRAAAIGPPRPGATAEMSFAGAEATVAIGVRRLGHSARWIGRLGADAFGDMIVAGLRAEGVGTGAVVRDPDRPTGLLVRHRRTADRTSVAYYRHGGAGAALGPQDLPGDAAGAGRVLHLSGITPALGDGPAEVVDDALAAARRTGARITFDVNFRRKLWPVQRARPVLRRCVAAAGTVFAGADEAALVLDLPETTDPVVLARRLGELGPDEVVLKLGAAGALVLCGGTVVRAPAVPVTVADPVGAGDGFVAGYLSGLLDGLPAAGRLGRAVTCGAFAVSTVGDWEGLPTRAELGLLDGADVVR</sequence>
<accession>A0A9Q9MGW4</accession>
<dbReference type="SUPFAM" id="SSF53613">
    <property type="entry name" value="Ribokinase-like"/>
    <property type="match status" value="1"/>
</dbReference>
<dbReference type="PROSITE" id="PS00584">
    <property type="entry name" value="PFKB_KINASES_2"/>
    <property type="match status" value="1"/>
</dbReference>
<organism evidence="7 8">
    <name type="scientific">Dactylosporangium aurantiacum</name>
    <dbReference type="NCBI Taxonomy" id="35754"/>
    <lineage>
        <taxon>Bacteria</taxon>
        <taxon>Bacillati</taxon>
        <taxon>Actinomycetota</taxon>
        <taxon>Actinomycetes</taxon>
        <taxon>Micromonosporales</taxon>
        <taxon>Micromonosporaceae</taxon>
        <taxon>Dactylosporangium</taxon>
    </lineage>
</organism>
<keyword evidence="8" id="KW-1185">Reference proteome</keyword>
<evidence type="ECO:0000256" key="1">
    <source>
        <dbReference type="ARBA" id="ARBA00010688"/>
    </source>
</evidence>
<evidence type="ECO:0000256" key="5">
    <source>
        <dbReference type="ARBA" id="ARBA00022840"/>
    </source>
</evidence>
<proteinExistence type="inferred from homology"/>
<gene>
    <name evidence="7" type="ORF">Daura_22810</name>
</gene>
<dbReference type="KEGG" id="daur:Daura_22810"/>
<dbReference type="PANTHER" id="PTHR43085">
    <property type="entry name" value="HEXOKINASE FAMILY MEMBER"/>
    <property type="match status" value="1"/>
</dbReference>
<dbReference type="InterPro" id="IPR050306">
    <property type="entry name" value="PfkB_Carbo_kinase"/>
</dbReference>